<reference evidence="1 2" key="1">
    <citation type="submission" date="2019-09" db="EMBL/GenBank/DDBJ databases">
        <authorList>
            <person name="Brejova B."/>
        </authorList>
    </citation>
    <scope>NUCLEOTIDE SEQUENCE [LARGE SCALE GENOMIC DNA]</scope>
</reference>
<dbReference type="EMBL" id="CABVLU010000001">
    <property type="protein sequence ID" value="VVT47019.1"/>
    <property type="molecule type" value="Genomic_DNA"/>
</dbReference>
<organism evidence="1 2">
    <name type="scientific">Magnusiomyces paraingens</name>
    <dbReference type="NCBI Taxonomy" id="2606893"/>
    <lineage>
        <taxon>Eukaryota</taxon>
        <taxon>Fungi</taxon>
        <taxon>Dikarya</taxon>
        <taxon>Ascomycota</taxon>
        <taxon>Saccharomycotina</taxon>
        <taxon>Dipodascomycetes</taxon>
        <taxon>Dipodascales</taxon>
        <taxon>Dipodascaceae</taxon>
        <taxon>Magnusiomyces</taxon>
    </lineage>
</organism>
<dbReference type="RefSeq" id="XP_031852115.1">
    <property type="nucleotide sequence ID" value="XM_031996224.1"/>
</dbReference>
<dbReference type="GeneID" id="43580324"/>
<evidence type="ECO:0000313" key="1">
    <source>
        <dbReference type="EMBL" id="VVT47019.1"/>
    </source>
</evidence>
<keyword evidence="2" id="KW-1185">Reference proteome</keyword>
<dbReference type="Proteomes" id="UP000398389">
    <property type="component" value="Unassembled WGS sequence"/>
</dbReference>
<dbReference type="AlphaFoldDB" id="A0A5E8BC71"/>
<proteinExistence type="predicted"/>
<sequence>MTFQKACETFIGKGAALTPTKDSSINCNTAKRPVSFGSIVSSEDLENMTSHHKSTIDSREKLKVVPDFTSSISSSNCNLDFKSLKFQNDNQVENNFQSSGTHSIKQRQISNPFIHKSERDDLDFFNDSSSMPYPGSGSLIHPSSSKCYMLLKGDLSDVIVTELPDQSCNEEESTYSSSISESFVTQCGEPDNLIQNSKDFTRSLSIGEKLFASGNGKQPTKNILPSSDEFLEQALHYRKNIYKNKRCISANSLMLGSQGCITNTGERNSAVLDTSFIRISDAKFLEEEKEEMQSLSLTNSTSYVSTSVVDCTQFLAPCPLFSLKATISVLNERMQQKMDDMKGHEMCTSAKNNATFSLSASMSLKSVYAELDLDPEITNVNSLPFGSPSCGEEPSDTNVSISVSILLDINKTRINEERLETCQLSIEDQITNDFELYEFFQNGIANLPYPPSSLRNLFLISTLDSPLISLLPFIPETICHTVSLTGDPICLPFVEDDECSVIPRNSGWTFTWLSTSFYELKEALKSGVLFQPISHVKISLHYPSTNLTSLLPPLVIAEHDFINPGCKMKYILRFLVPHDYNDSILILEDEEAGKLENTLINKIHKYQKSDSKRDMPRKVYKTCALVKIFYRLPRVQGVVTIVFRVMRIANVISTGSGTDNNSLVGSEEIKSFDDSNLLYEFSDDDLESNEMDIEQESADINHEMCEYCEKVDLVREELEGPSLQRDAEFAIVMGGVEKSPASFVLFGEA</sequence>
<gene>
    <name evidence="1" type="ORF">SAPINGB_P001503</name>
</gene>
<evidence type="ECO:0000313" key="2">
    <source>
        <dbReference type="Proteomes" id="UP000398389"/>
    </source>
</evidence>
<name>A0A5E8BC71_9ASCO</name>
<protein>
    <submittedName>
        <fullName evidence="1">Uncharacterized protein</fullName>
    </submittedName>
</protein>
<accession>A0A5E8BC71</accession>